<dbReference type="SUPFAM" id="SSF50249">
    <property type="entry name" value="Nucleic acid-binding proteins"/>
    <property type="match status" value="1"/>
</dbReference>
<gene>
    <name evidence="7 10" type="primary">ligB</name>
    <name evidence="10" type="ORF">NYP84_00205</name>
</gene>
<dbReference type="Gene3D" id="1.10.287.610">
    <property type="entry name" value="Helix hairpin bin"/>
    <property type="match status" value="1"/>
</dbReference>
<evidence type="ECO:0000259" key="9">
    <source>
        <dbReference type="SMART" id="SM00532"/>
    </source>
</evidence>
<reference evidence="10" key="1">
    <citation type="submission" date="2022-07" db="EMBL/GenBank/DDBJ databases">
        <title>Genetic diversity of Erwinia pyrifoliae.</title>
        <authorList>
            <person name="Park D.S."/>
            <person name="Ham H."/>
        </authorList>
    </citation>
    <scope>NUCLEOTIDE SEQUENCE</scope>
    <source>
        <strain evidence="10">CP201486</strain>
    </source>
</reference>
<dbReference type="EMBL" id="CP103445">
    <property type="protein sequence ID" value="UWS33696.1"/>
    <property type="molecule type" value="Genomic_DNA"/>
</dbReference>
<feature type="chain" id="PRO_5047076309" description="DNA ligase B" evidence="8">
    <location>
        <begin position="18"/>
        <end position="560"/>
    </location>
</feature>
<dbReference type="GeneID" id="92238791"/>
<keyword evidence="3 7" id="KW-0227">DNA damage</keyword>
<dbReference type="NCBIfam" id="NF005987">
    <property type="entry name" value="PRK08097.1"/>
    <property type="match status" value="1"/>
</dbReference>
<keyword evidence="2 7" id="KW-0235">DNA replication</keyword>
<keyword evidence="5 7" id="KW-0234">DNA repair</keyword>
<evidence type="ECO:0000256" key="1">
    <source>
        <dbReference type="ARBA" id="ARBA00022598"/>
    </source>
</evidence>
<keyword evidence="8" id="KW-0732">Signal</keyword>
<dbReference type="InterPro" id="IPR010994">
    <property type="entry name" value="RuvA_2-like"/>
</dbReference>
<dbReference type="Proteomes" id="UP001058553">
    <property type="component" value="Chromosome"/>
</dbReference>
<dbReference type="PANTHER" id="PTHR47810:SF1">
    <property type="entry name" value="DNA LIGASE B"/>
    <property type="match status" value="1"/>
</dbReference>
<proteinExistence type="inferred from homology"/>
<evidence type="ECO:0000256" key="4">
    <source>
        <dbReference type="ARBA" id="ARBA00023027"/>
    </source>
</evidence>
<keyword evidence="4 7" id="KW-0520">NAD</keyword>
<dbReference type="PANTHER" id="PTHR47810">
    <property type="entry name" value="DNA LIGASE"/>
    <property type="match status" value="1"/>
</dbReference>
<dbReference type="HAMAP" id="MF_01587">
    <property type="entry name" value="DNA_ligase_B"/>
    <property type="match status" value="1"/>
</dbReference>
<dbReference type="GO" id="GO:0003911">
    <property type="term" value="F:DNA ligase (NAD+) activity"/>
    <property type="evidence" value="ECO:0007669"/>
    <property type="project" value="UniProtKB-EC"/>
</dbReference>
<evidence type="ECO:0000256" key="5">
    <source>
        <dbReference type="ARBA" id="ARBA00023204"/>
    </source>
</evidence>
<dbReference type="InterPro" id="IPR018239">
    <property type="entry name" value="DNA_ligase_AS"/>
</dbReference>
<dbReference type="Pfam" id="PF03120">
    <property type="entry name" value="OB_DNA_ligase"/>
    <property type="match status" value="1"/>
</dbReference>
<dbReference type="InterPro" id="IPR012340">
    <property type="entry name" value="NA-bd_OB-fold"/>
</dbReference>
<organism evidence="10 11">
    <name type="scientific">Erwinia pyrifoliae</name>
    <dbReference type="NCBI Taxonomy" id="79967"/>
    <lineage>
        <taxon>Bacteria</taxon>
        <taxon>Pseudomonadati</taxon>
        <taxon>Pseudomonadota</taxon>
        <taxon>Gammaproteobacteria</taxon>
        <taxon>Enterobacterales</taxon>
        <taxon>Erwiniaceae</taxon>
        <taxon>Erwinia</taxon>
    </lineage>
</organism>
<dbReference type="RefSeq" id="WP_012666435.1">
    <property type="nucleotide sequence ID" value="NZ_CP023567.1"/>
</dbReference>
<sequence>MKCAILVVWMFSTLVQAQCPVWSASRADAEISALEAQLKKWDDAYYRRGESQIPDERYDTLHGKLQQWQRCFSPASDLRQPLLKTDGKVLHPVSHTGVKKLSDKAAVARWMEKRDGLWIQPKVDGVAVTLLYRDGRLVQMISRGDGVKGEDWTAKARQIPAIPKSIPRFPAVQVFQGELYLKMTDHQQATDGGKSARSIVAGALMAKAPSTMLQRVGIFVWAWPDGPNSIAQRLTGIRALGFPDISNWTHRVENVDEVEGWRERWFHQALPFATDGIVVHSIPTRQGTDWLPELGDWAIAWKYPPPEVTSEVRSVEFAIGRTGRINAVLNLLPVQLDDKRVSRVNIGSIEHWKQTDVIAGDLVSISLAGLGVPRMDKVIWRVKERVLPPLPDATHFNSLSCFRLTPQCRQQFLARLEWLSSKPVLNLSGAGRQTWQQLIQAGSMTHIFSWLALSEEQLKAVPGIGEQRAHFFWQQFRLSRQLPFKRWVKALGVPIPERAMNTLTDDNWQQLLSHSLQDWQQLPGVGQTLARKIFSYLRQQEVRQLIDVLEASVALSLQGR</sequence>
<comment type="similarity">
    <text evidence="7">Belongs to the NAD-dependent DNA ligase family. LigB subfamily.</text>
</comment>
<dbReference type="PROSITE" id="PS01055">
    <property type="entry name" value="DNA_LIGASE_N1"/>
    <property type="match status" value="1"/>
</dbReference>
<name>A0ABY5X8L4_ERWPY</name>
<accession>A0ABY5X8L4</accession>
<dbReference type="InterPro" id="IPR004150">
    <property type="entry name" value="NAD_DNA_ligase_OB"/>
</dbReference>
<evidence type="ECO:0000256" key="7">
    <source>
        <dbReference type="HAMAP-Rule" id="MF_01587"/>
    </source>
</evidence>
<keyword evidence="11" id="KW-1185">Reference proteome</keyword>
<dbReference type="SUPFAM" id="SSF56091">
    <property type="entry name" value="DNA ligase/mRNA capping enzyme, catalytic domain"/>
    <property type="match status" value="1"/>
</dbReference>
<comment type="catalytic activity">
    <reaction evidence="6 7">
        <text>NAD(+) + (deoxyribonucleotide)n-3'-hydroxyl + 5'-phospho-(deoxyribonucleotide)m = (deoxyribonucleotide)n+m + AMP + beta-nicotinamide D-nucleotide.</text>
        <dbReference type="EC" id="6.5.1.2"/>
    </reaction>
</comment>
<dbReference type="InterPro" id="IPR020923">
    <property type="entry name" value="DNA_ligase_B"/>
</dbReference>
<comment type="function">
    <text evidence="7">Catalyzes the formation of phosphodiester linkages between 5'-phosphoryl and 3'-hydroxyl groups in double-stranded DNA using NAD as a coenzyme and as the energy source for the reaction.</text>
</comment>
<evidence type="ECO:0000313" key="11">
    <source>
        <dbReference type="Proteomes" id="UP001058553"/>
    </source>
</evidence>
<dbReference type="Gene3D" id="2.40.50.140">
    <property type="entry name" value="Nucleic acid-binding proteins"/>
    <property type="match status" value="1"/>
</dbReference>
<evidence type="ECO:0000256" key="3">
    <source>
        <dbReference type="ARBA" id="ARBA00022763"/>
    </source>
</evidence>
<evidence type="ECO:0000256" key="2">
    <source>
        <dbReference type="ARBA" id="ARBA00022705"/>
    </source>
</evidence>
<protein>
    <recommendedName>
        <fullName evidence="7">DNA ligase B</fullName>
        <ecNumber evidence="7">6.5.1.2</ecNumber>
    </recommendedName>
    <alternativeName>
        <fullName evidence="7">Polydeoxyribonucleotide synthase [NAD(+)] B</fullName>
    </alternativeName>
</protein>
<feature type="signal peptide" evidence="8">
    <location>
        <begin position="1"/>
        <end position="17"/>
    </location>
</feature>
<keyword evidence="1 7" id="KW-0436">Ligase</keyword>
<dbReference type="InterPro" id="IPR013839">
    <property type="entry name" value="DNAligase_adenylation"/>
</dbReference>
<evidence type="ECO:0000256" key="6">
    <source>
        <dbReference type="ARBA" id="ARBA00034005"/>
    </source>
</evidence>
<dbReference type="SUPFAM" id="SSF47781">
    <property type="entry name" value="RuvA domain 2-like"/>
    <property type="match status" value="1"/>
</dbReference>
<dbReference type="Pfam" id="PF01653">
    <property type="entry name" value="DNA_ligase_aden"/>
    <property type="match status" value="1"/>
</dbReference>
<feature type="active site" description="N6-AMP-lysine intermediate" evidence="7">
    <location>
        <position position="122"/>
    </location>
</feature>
<dbReference type="EC" id="6.5.1.2" evidence="7"/>
<dbReference type="InterPro" id="IPR050326">
    <property type="entry name" value="NAD_dep_DNA_ligaseB"/>
</dbReference>
<evidence type="ECO:0000256" key="8">
    <source>
        <dbReference type="SAM" id="SignalP"/>
    </source>
</evidence>
<evidence type="ECO:0000313" key="10">
    <source>
        <dbReference type="EMBL" id="UWS33696.1"/>
    </source>
</evidence>
<dbReference type="Gene3D" id="3.30.470.30">
    <property type="entry name" value="DNA ligase/mRNA capping enzyme"/>
    <property type="match status" value="1"/>
</dbReference>
<dbReference type="InterPro" id="IPR033136">
    <property type="entry name" value="DNA_ligase_CS"/>
</dbReference>
<dbReference type="PROSITE" id="PS01056">
    <property type="entry name" value="DNA_LIGASE_N2"/>
    <property type="match status" value="1"/>
</dbReference>
<dbReference type="SMART" id="SM00532">
    <property type="entry name" value="LIGANc"/>
    <property type="match status" value="1"/>
</dbReference>
<dbReference type="InterPro" id="IPR013840">
    <property type="entry name" value="DNAligase_N"/>
</dbReference>
<feature type="domain" description="NAD-dependent DNA ligase N-terminal" evidence="9">
    <location>
        <begin position="26"/>
        <end position="424"/>
    </location>
</feature>
<dbReference type="Gene3D" id="1.10.150.20">
    <property type="entry name" value="5' to 3' exonuclease, C-terminal subdomain"/>
    <property type="match status" value="1"/>
</dbReference>